<evidence type="ECO:0008006" key="2">
    <source>
        <dbReference type="Google" id="ProtNLM"/>
    </source>
</evidence>
<dbReference type="SUPFAM" id="SSF56672">
    <property type="entry name" value="DNA/RNA polymerases"/>
    <property type="match status" value="1"/>
</dbReference>
<gene>
    <name evidence="1" type="ORF">g.164220</name>
</gene>
<accession>A0A2S2NTL2</accession>
<proteinExistence type="predicted"/>
<protein>
    <recommendedName>
        <fullName evidence="2">DNA-directed DNA polymerase</fullName>
    </recommendedName>
</protein>
<evidence type="ECO:0000313" key="1">
    <source>
        <dbReference type="EMBL" id="MBY20362.1"/>
    </source>
</evidence>
<organism evidence="1">
    <name type="scientific">Schizaphis graminum</name>
    <name type="common">Green bug aphid</name>
    <dbReference type="NCBI Taxonomy" id="13262"/>
    <lineage>
        <taxon>Eukaryota</taxon>
        <taxon>Metazoa</taxon>
        <taxon>Ecdysozoa</taxon>
        <taxon>Arthropoda</taxon>
        <taxon>Hexapoda</taxon>
        <taxon>Insecta</taxon>
        <taxon>Pterygota</taxon>
        <taxon>Neoptera</taxon>
        <taxon>Paraneoptera</taxon>
        <taxon>Hemiptera</taxon>
        <taxon>Sternorrhyncha</taxon>
        <taxon>Aphidomorpha</taxon>
        <taxon>Aphidoidea</taxon>
        <taxon>Aphididae</taxon>
        <taxon>Aphidini</taxon>
        <taxon>Schizaphis</taxon>
    </lineage>
</organism>
<dbReference type="EMBL" id="GGMR01007743">
    <property type="protein sequence ID" value="MBY20362.1"/>
    <property type="molecule type" value="Transcribed_RNA"/>
</dbReference>
<dbReference type="PANTHER" id="PTHR31511">
    <property type="entry name" value="PROTEIN CBG23764"/>
    <property type="match status" value="1"/>
</dbReference>
<name>A0A2S2NTL2_SCHGA</name>
<dbReference type="GO" id="GO:0071897">
    <property type="term" value="P:DNA biosynthetic process"/>
    <property type="evidence" value="ECO:0007669"/>
    <property type="project" value="UniProtKB-ARBA"/>
</dbReference>
<dbReference type="AlphaFoldDB" id="A0A2S2NTL2"/>
<dbReference type="InterPro" id="IPR043502">
    <property type="entry name" value="DNA/RNA_pol_sf"/>
</dbReference>
<sequence>MLKYTMIKLELLTDYEMLLMFEDGIRGGLTQASMRYAKPNNEKTPNFNPSDPKSWLVYQDCNNLYGWAMSRFMPYGDFKWVKSSLDGLNDLTENSEIGRIYEVDIAYPKKLHDKHNDLPFLPQNSIPPGSKVRKLMATFETKKNYIVHYRNLQQP</sequence>
<reference evidence="1" key="1">
    <citation type="submission" date="2018-04" db="EMBL/GenBank/DDBJ databases">
        <title>Transcriptome of Schizaphis graminum biotype I.</title>
        <authorList>
            <person name="Scully E.D."/>
            <person name="Geib S.M."/>
            <person name="Palmer N.A."/>
            <person name="Koch K."/>
            <person name="Bradshaw J."/>
            <person name="Heng-Moss T."/>
            <person name="Sarath G."/>
        </authorList>
    </citation>
    <scope>NUCLEOTIDE SEQUENCE</scope>
</reference>
<dbReference type="PANTHER" id="PTHR31511:SF12">
    <property type="entry name" value="RHO TERMINATION FACTOR N-TERMINAL DOMAIN-CONTAINING PROTEIN"/>
    <property type="match status" value="1"/>
</dbReference>